<dbReference type="SMART" id="SM00671">
    <property type="entry name" value="SEL1"/>
    <property type="match status" value="3"/>
</dbReference>
<dbReference type="InterPro" id="IPR006597">
    <property type="entry name" value="Sel1-like"/>
</dbReference>
<dbReference type="PROSITE" id="PS50011">
    <property type="entry name" value="PROTEIN_KINASE_DOM"/>
    <property type="match status" value="1"/>
</dbReference>
<dbReference type="Pfam" id="PF07714">
    <property type="entry name" value="PK_Tyr_Ser-Thr"/>
    <property type="match status" value="1"/>
</dbReference>
<dbReference type="Gene3D" id="1.25.40.10">
    <property type="entry name" value="Tetratricopeptide repeat domain"/>
    <property type="match status" value="1"/>
</dbReference>
<organism evidence="7 8">
    <name type="scientific">Rhizophagus clarus</name>
    <dbReference type="NCBI Taxonomy" id="94130"/>
    <lineage>
        <taxon>Eukaryota</taxon>
        <taxon>Fungi</taxon>
        <taxon>Fungi incertae sedis</taxon>
        <taxon>Mucoromycota</taxon>
        <taxon>Glomeromycotina</taxon>
        <taxon>Glomeromycetes</taxon>
        <taxon>Glomerales</taxon>
        <taxon>Glomeraceae</taxon>
        <taxon>Rhizophagus</taxon>
    </lineage>
</organism>
<keyword evidence="3 7" id="KW-0418">Kinase</keyword>
<keyword evidence="4 5" id="KW-0067">ATP-binding</keyword>
<protein>
    <submittedName>
        <fullName evidence="7">Kinase-like domain-containing protein</fullName>
    </submittedName>
</protein>
<dbReference type="OrthoDB" id="10261027at2759"/>
<reference evidence="7" key="1">
    <citation type="submission" date="2019-10" db="EMBL/GenBank/DDBJ databases">
        <title>Conservation and host-specific expression of non-tandemly repeated heterogenous ribosome RNA gene in arbuscular mycorrhizal fungi.</title>
        <authorList>
            <person name="Maeda T."/>
            <person name="Kobayashi Y."/>
            <person name="Nakagawa T."/>
            <person name="Ezawa T."/>
            <person name="Yamaguchi K."/>
            <person name="Bino T."/>
            <person name="Nishimoto Y."/>
            <person name="Shigenobu S."/>
            <person name="Kawaguchi M."/>
        </authorList>
    </citation>
    <scope>NUCLEOTIDE SEQUENCE</scope>
    <source>
        <strain evidence="7">HR1</strain>
    </source>
</reference>
<dbReference type="Gene3D" id="1.10.510.10">
    <property type="entry name" value="Transferase(Phosphotransferase) domain 1"/>
    <property type="match status" value="1"/>
</dbReference>
<dbReference type="Proteomes" id="UP000615446">
    <property type="component" value="Unassembled WGS sequence"/>
</dbReference>
<feature type="binding site" evidence="5">
    <location>
        <position position="72"/>
    </location>
    <ligand>
        <name>ATP</name>
        <dbReference type="ChEBI" id="CHEBI:30616"/>
    </ligand>
</feature>
<evidence type="ECO:0000256" key="1">
    <source>
        <dbReference type="ARBA" id="ARBA00022679"/>
    </source>
</evidence>
<dbReference type="InterPro" id="IPR001245">
    <property type="entry name" value="Ser-Thr/Tyr_kinase_cat_dom"/>
</dbReference>
<dbReference type="PANTHER" id="PTHR44329:SF288">
    <property type="entry name" value="MITOGEN-ACTIVATED PROTEIN KINASE KINASE KINASE 20"/>
    <property type="match status" value="1"/>
</dbReference>
<dbReference type="SUPFAM" id="SSF81901">
    <property type="entry name" value="HCP-like"/>
    <property type="match status" value="1"/>
</dbReference>
<gene>
    <name evidence="7" type="ORF">RCL2_002404400</name>
</gene>
<keyword evidence="2 5" id="KW-0547">Nucleotide-binding</keyword>
<evidence type="ECO:0000256" key="3">
    <source>
        <dbReference type="ARBA" id="ARBA00022777"/>
    </source>
</evidence>
<proteinExistence type="predicted"/>
<dbReference type="InterPro" id="IPR011009">
    <property type="entry name" value="Kinase-like_dom_sf"/>
</dbReference>
<evidence type="ECO:0000313" key="7">
    <source>
        <dbReference type="EMBL" id="GES97453.1"/>
    </source>
</evidence>
<dbReference type="EMBL" id="BLAL01000259">
    <property type="protein sequence ID" value="GES97453.1"/>
    <property type="molecule type" value="Genomic_DNA"/>
</dbReference>
<dbReference type="PROSITE" id="PS00107">
    <property type="entry name" value="PROTEIN_KINASE_ATP"/>
    <property type="match status" value="1"/>
</dbReference>
<dbReference type="PANTHER" id="PTHR44329">
    <property type="entry name" value="SERINE/THREONINE-PROTEIN KINASE TNNI3K-RELATED"/>
    <property type="match status" value="1"/>
</dbReference>
<evidence type="ECO:0000256" key="5">
    <source>
        <dbReference type="PROSITE-ProRule" id="PRU10141"/>
    </source>
</evidence>
<dbReference type="GO" id="GO:0005524">
    <property type="term" value="F:ATP binding"/>
    <property type="evidence" value="ECO:0007669"/>
    <property type="project" value="UniProtKB-UniRule"/>
</dbReference>
<evidence type="ECO:0000256" key="2">
    <source>
        <dbReference type="ARBA" id="ARBA00022741"/>
    </source>
</evidence>
<dbReference type="InterPro" id="IPR017441">
    <property type="entry name" value="Protein_kinase_ATP_BS"/>
</dbReference>
<accession>A0A8H3M6K7</accession>
<comment type="caution">
    <text evidence="7">The sequence shown here is derived from an EMBL/GenBank/DDBJ whole genome shotgun (WGS) entry which is preliminary data.</text>
</comment>
<dbReference type="InterPro" id="IPR000719">
    <property type="entry name" value="Prot_kinase_dom"/>
</dbReference>
<evidence type="ECO:0000313" key="8">
    <source>
        <dbReference type="Proteomes" id="UP000615446"/>
    </source>
</evidence>
<feature type="domain" description="Protein kinase" evidence="6">
    <location>
        <begin position="33"/>
        <end position="300"/>
    </location>
</feature>
<dbReference type="PRINTS" id="PR00109">
    <property type="entry name" value="TYRKINASE"/>
</dbReference>
<dbReference type="GO" id="GO:0004674">
    <property type="term" value="F:protein serine/threonine kinase activity"/>
    <property type="evidence" value="ECO:0007669"/>
    <property type="project" value="TreeGrafter"/>
</dbReference>
<evidence type="ECO:0000259" key="6">
    <source>
        <dbReference type="PROSITE" id="PS50011"/>
    </source>
</evidence>
<dbReference type="AlphaFoldDB" id="A0A8H3M6K7"/>
<keyword evidence="1" id="KW-0808">Transferase</keyword>
<dbReference type="InterPro" id="IPR011990">
    <property type="entry name" value="TPR-like_helical_dom_sf"/>
</dbReference>
<evidence type="ECO:0000256" key="4">
    <source>
        <dbReference type="ARBA" id="ARBA00022840"/>
    </source>
</evidence>
<dbReference type="Pfam" id="PF08238">
    <property type="entry name" value="Sel1"/>
    <property type="match status" value="4"/>
</dbReference>
<dbReference type="SUPFAM" id="SSF56112">
    <property type="entry name" value="Protein kinase-like (PK-like)"/>
    <property type="match status" value="1"/>
</dbReference>
<name>A0A8H3M6K7_9GLOM</name>
<sequence>MTSSSNINTDKWIIWIENGIAENYINYHNYNEFKNIQRIGFGAFGNVYRATWESSDTVVALKSFEIDNCIMKEIVNEIKLLHEVNFHKNIIQFFGITKRQSNLDNENYIDSNFLLVLEYADSGTLSNYLKDNFHKLDWNIKLKFAIQIADAVSCMHRKNIIHRDLHSDNILVHQNMIKLADFGLSRRLVEVTNTQKNILGITSYIDPQLFKKKIINYNYKKSDVYSVGVLLWEISSGRKPFESYNDDFRRIALMLEISNGKREIPVSDTPFDYINIYTKCWKDNPDDRPDMEQVFSELKLINSIIIDDDKMGLNEELINLNSNDVIINIINEILLVHDNFVQKGIDKNDYVQLTERYIVSKNQNEKEIFSYLLDNKNIPQNVFLLAIFFHYGIGINKNEIEAFKLYEEAVQKGYSNSINCLGYCYCYGIGTEKNEIKAFELYKEAAEKGNINALNDLGNCYHYGTGTEKNEVKAFKLYKEAAGKDHIVAIYNLGCCYEDIVINMDY</sequence>
<dbReference type="InterPro" id="IPR051681">
    <property type="entry name" value="Ser/Thr_Kinases-Pseudokinases"/>
</dbReference>